<dbReference type="EMBL" id="AB170171">
    <property type="protein sequence ID" value="BAE87234.1"/>
    <property type="molecule type" value="mRNA"/>
</dbReference>
<dbReference type="AlphaFoldDB" id="I7G272"/>
<evidence type="ECO:0000313" key="1">
    <source>
        <dbReference type="EMBL" id="BAE87234.1"/>
    </source>
</evidence>
<organism evidence="1">
    <name type="scientific">Macaca fascicularis</name>
    <name type="common">Crab-eating macaque</name>
    <name type="synonym">Cynomolgus monkey</name>
    <dbReference type="NCBI Taxonomy" id="9541"/>
    <lineage>
        <taxon>Eukaryota</taxon>
        <taxon>Metazoa</taxon>
        <taxon>Chordata</taxon>
        <taxon>Craniata</taxon>
        <taxon>Vertebrata</taxon>
        <taxon>Euteleostomi</taxon>
        <taxon>Mammalia</taxon>
        <taxon>Eutheria</taxon>
        <taxon>Euarchontoglires</taxon>
        <taxon>Primates</taxon>
        <taxon>Haplorrhini</taxon>
        <taxon>Catarrhini</taxon>
        <taxon>Cercopithecidae</taxon>
        <taxon>Cercopithecinae</taxon>
        <taxon>Macaca</taxon>
    </lineage>
</organism>
<name>I7G272_MACFA</name>
<accession>I7G272</accession>
<protein>
    <submittedName>
        <fullName evidence="1">Macaca fascicularis brain cDNA clone: QbsB-10588, similar to human Wiskott-Aldrich syndrome-like (WASL), mRNA, RefSeq: NM_003941.2</fullName>
    </submittedName>
</protein>
<proteinExistence type="evidence at transcript level"/>
<sequence length="31" mass="3509">MCDYVFSSGAVICSRSELYVVKEVQWCCLSC</sequence>
<reference evidence="1" key="1">
    <citation type="journal article" date="2007" name="PLoS Biol.">
        <title>Rate of evolution in brain-expressed genes in humans and other primates.</title>
        <authorList>
            <person name="Wang H.-Y."/>
            <person name="Chien H.-C."/>
            <person name="Osada N."/>
            <person name="Hashimoto K."/>
            <person name="Sugano S."/>
            <person name="Gojobori T."/>
            <person name="Chou C.-K."/>
            <person name="Tsai S.-F."/>
            <person name="Wu C.-I."/>
            <person name="Shen C.-K.J."/>
        </authorList>
    </citation>
    <scope>NUCLEOTIDE SEQUENCE</scope>
</reference>